<feature type="compositionally biased region" description="Pro residues" evidence="1">
    <location>
        <begin position="94"/>
        <end position="111"/>
    </location>
</feature>
<organism evidence="2 3">
    <name type="scientific">Mycena pura</name>
    <dbReference type="NCBI Taxonomy" id="153505"/>
    <lineage>
        <taxon>Eukaryota</taxon>
        <taxon>Fungi</taxon>
        <taxon>Dikarya</taxon>
        <taxon>Basidiomycota</taxon>
        <taxon>Agaricomycotina</taxon>
        <taxon>Agaricomycetes</taxon>
        <taxon>Agaricomycetidae</taxon>
        <taxon>Agaricales</taxon>
        <taxon>Marasmiineae</taxon>
        <taxon>Mycenaceae</taxon>
        <taxon>Mycena</taxon>
    </lineage>
</organism>
<feature type="region of interest" description="Disordered" evidence="1">
    <location>
        <begin position="227"/>
        <end position="246"/>
    </location>
</feature>
<feature type="region of interest" description="Disordered" evidence="1">
    <location>
        <begin position="751"/>
        <end position="811"/>
    </location>
</feature>
<reference evidence="2" key="1">
    <citation type="submission" date="2023-03" db="EMBL/GenBank/DDBJ databases">
        <title>Massive genome expansion in bonnet fungi (Mycena s.s.) driven by repeated elements and novel gene families across ecological guilds.</title>
        <authorList>
            <consortium name="Lawrence Berkeley National Laboratory"/>
            <person name="Harder C.B."/>
            <person name="Miyauchi S."/>
            <person name="Viragh M."/>
            <person name="Kuo A."/>
            <person name="Thoen E."/>
            <person name="Andreopoulos B."/>
            <person name="Lu D."/>
            <person name="Skrede I."/>
            <person name="Drula E."/>
            <person name="Henrissat B."/>
            <person name="Morin E."/>
            <person name="Kohler A."/>
            <person name="Barry K."/>
            <person name="LaButti K."/>
            <person name="Morin E."/>
            <person name="Salamov A."/>
            <person name="Lipzen A."/>
            <person name="Mereny Z."/>
            <person name="Hegedus B."/>
            <person name="Baldrian P."/>
            <person name="Stursova M."/>
            <person name="Weitz H."/>
            <person name="Taylor A."/>
            <person name="Grigoriev I.V."/>
            <person name="Nagy L.G."/>
            <person name="Martin F."/>
            <person name="Kauserud H."/>
        </authorList>
    </citation>
    <scope>NUCLEOTIDE SEQUENCE</scope>
    <source>
        <strain evidence="2">9144</strain>
    </source>
</reference>
<accession>A0AAD7E258</accession>
<feature type="compositionally biased region" description="Polar residues" evidence="1">
    <location>
        <begin position="770"/>
        <end position="783"/>
    </location>
</feature>
<evidence type="ECO:0000313" key="2">
    <source>
        <dbReference type="EMBL" id="KAJ7224362.1"/>
    </source>
</evidence>
<feature type="region of interest" description="Disordered" evidence="1">
    <location>
        <begin position="398"/>
        <end position="454"/>
    </location>
</feature>
<feature type="region of interest" description="Disordered" evidence="1">
    <location>
        <begin position="518"/>
        <end position="577"/>
    </location>
</feature>
<name>A0AAD7E258_9AGAR</name>
<comment type="caution">
    <text evidence="2">The sequence shown here is derived from an EMBL/GenBank/DDBJ whole genome shotgun (WGS) entry which is preliminary data.</text>
</comment>
<feature type="compositionally biased region" description="Low complexity" evidence="1">
    <location>
        <begin position="151"/>
        <end position="181"/>
    </location>
</feature>
<feature type="compositionally biased region" description="Polar residues" evidence="1">
    <location>
        <begin position="621"/>
        <end position="630"/>
    </location>
</feature>
<feature type="compositionally biased region" description="Low complexity" evidence="1">
    <location>
        <begin position="562"/>
        <end position="577"/>
    </location>
</feature>
<feature type="region of interest" description="Disordered" evidence="1">
    <location>
        <begin position="80"/>
        <end position="181"/>
    </location>
</feature>
<dbReference type="Proteomes" id="UP001219525">
    <property type="component" value="Unassembled WGS sequence"/>
</dbReference>
<feature type="compositionally biased region" description="Basic and acidic residues" evidence="1">
    <location>
        <begin position="415"/>
        <end position="425"/>
    </location>
</feature>
<feature type="compositionally biased region" description="Low complexity" evidence="1">
    <location>
        <begin position="227"/>
        <end position="239"/>
    </location>
</feature>
<proteinExistence type="predicted"/>
<protein>
    <submittedName>
        <fullName evidence="2">Uncharacterized protein</fullName>
    </submittedName>
</protein>
<feature type="compositionally biased region" description="Low complexity" evidence="1">
    <location>
        <begin position="398"/>
        <end position="411"/>
    </location>
</feature>
<feature type="region of interest" description="Disordered" evidence="1">
    <location>
        <begin position="823"/>
        <end position="844"/>
    </location>
</feature>
<feature type="compositionally biased region" description="Polar residues" evidence="1">
    <location>
        <begin position="603"/>
        <end position="612"/>
    </location>
</feature>
<evidence type="ECO:0000256" key="1">
    <source>
        <dbReference type="SAM" id="MobiDB-lite"/>
    </source>
</evidence>
<keyword evidence="3" id="KW-1185">Reference proteome</keyword>
<sequence length="844" mass="89241">MELFYDSPDRAALSGAQWRCTATRREKLRMTDSLLKRTAGKLRYASTATRLGSCLFSSMSRPPPPPLLLEALDEFPAPPTFIPSPAPAASSFPANPPPSLPPTLPLPPVPGPSRISDTDTRLFLQSTGASRSRRSSKLSLRDAASRDSFASTRSDSLLSVSTSSVRSSPQTPSSPTQSLRQPSLVFAIDEHAESNDDLLEGAPLQSLQKAPLDDELTLDDLVPPVMPTLSSPRISRTTPPRTPAPHRESIALSSVAIPVSDDDTESDFDALEQTSAPDRRASSPDITTILANTPRPRLASIARRDSASNEPWEEDFIDDYGNVRGSVHSTASNSSRGFAFGFPEVPEPQSLDGDDTHLVWGDPDESDSDIDLHTSLPQLMLQHGYLSPHSKVLSNAAPAALTPSPSSSTFPGKEAPPRDTRDTPKRRVRHRDGKLLRGGIGLTTGLGWSDSEDEDAPSALTRRISSLNLNRSQSQLGLSRASSFSTSARSSSFSLSTSHLRRAQSEYDSMVVDEFGAWPRRKDSGAPPPTSWSLRNDSRLSRAQSQSSLGRVPSIRTEESAHTTSSGATAASSLSSPLLRSRSRVIRVMLANKEKPLPRTPSLRRTASTADAMSQRPRAVTVNTSPLSRTPTQTMLTMQSTPHAGVAPSPSAGAELQSAIATTSAAAPPVRSLRPLRLQPRQPVLGGDRAPVPVPPVLNVGGLGNSALASSASSSSALSASTESSVSSSGSALSASTSATSVSLLSSSTYARSPYSREPPSHEFTAAAGTPTTPIFASSTPTTPGFIPVTPTTPLYEQSGIARPRPRTGTGMVYRKSTATYSGIGTGGRGAGPPVRTPGKVVAL</sequence>
<evidence type="ECO:0000313" key="3">
    <source>
        <dbReference type="Proteomes" id="UP001219525"/>
    </source>
</evidence>
<feature type="region of interest" description="Disordered" evidence="1">
    <location>
        <begin position="590"/>
        <end position="630"/>
    </location>
</feature>
<feature type="compositionally biased region" description="Low complexity" evidence="1">
    <location>
        <begin position="832"/>
        <end position="844"/>
    </location>
</feature>
<gene>
    <name evidence="2" type="ORF">GGX14DRAFT_425358</name>
</gene>
<dbReference type="AlphaFoldDB" id="A0AAD7E258"/>
<dbReference type="EMBL" id="JARJCW010000005">
    <property type="protein sequence ID" value="KAJ7224362.1"/>
    <property type="molecule type" value="Genomic_DNA"/>
</dbReference>